<evidence type="ECO:0000313" key="2">
    <source>
        <dbReference type="EMBL" id="MDP5309282.1"/>
    </source>
</evidence>
<keyword evidence="3" id="KW-1185">Reference proteome</keyword>
<name>A0ABT9JHH8_9RHOB</name>
<gene>
    <name evidence="2" type="ORF">Q5Y72_19650</name>
</gene>
<evidence type="ECO:0000256" key="1">
    <source>
        <dbReference type="SAM" id="MobiDB-lite"/>
    </source>
</evidence>
<reference evidence="2 3" key="1">
    <citation type="submission" date="2023-08" db="EMBL/GenBank/DDBJ databases">
        <authorList>
            <person name="Park J.-S."/>
        </authorList>
    </citation>
    <scope>NUCLEOTIDE SEQUENCE [LARGE SCALE GENOMIC DNA]</scope>
    <source>
        <strain evidence="2 3">2205BS29-5</strain>
    </source>
</reference>
<organism evidence="2 3">
    <name type="scientific">Paracoccus spongiarum</name>
    <dbReference type="NCBI Taxonomy" id="3064387"/>
    <lineage>
        <taxon>Bacteria</taxon>
        <taxon>Pseudomonadati</taxon>
        <taxon>Pseudomonadota</taxon>
        <taxon>Alphaproteobacteria</taxon>
        <taxon>Rhodobacterales</taxon>
        <taxon>Paracoccaceae</taxon>
        <taxon>Paracoccus</taxon>
    </lineage>
</organism>
<comment type="caution">
    <text evidence="2">The sequence shown here is derived from an EMBL/GenBank/DDBJ whole genome shotgun (WGS) entry which is preliminary data.</text>
</comment>
<feature type="non-terminal residue" evidence="2">
    <location>
        <position position="1"/>
    </location>
</feature>
<proteinExistence type="predicted"/>
<dbReference type="EMBL" id="JAVAMQ010000060">
    <property type="protein sequence ID" value="MDP5309282.1"/>
    <property type="molecule type" value="Genomic_DNA"/>
</dbReference>
<feature type="region of interest" description="Disordered" evidence="1">
    <location>
        <begin position="1"/>
        <end position="33"/>
    </location>
</feature>
<evidence type="ECO:0000313" key="3">
    <source>
        <dbReference type="Proteomes" id="UP001224997"/>
    </source>
</evidence>
<feature type="compositionally biased region" description="Polar residues" evidence="1">
    <location>
        <begin position="17"/>
        <end position="32"/>
    </location>
</feature>
<dbReference type="RefSeq" id="WP_305965073.1">
    <property type="nucleotide sequence ID" value="NZ_JAVAMQ010000060.1"/>
</dbReference>
<sequence length="101" mass="10535">RGQDRQQGAGAEMNAMTPITASNANCNSTDATSCPADWPAQRLEEARGIVADFVPHPDSLIILACRAIAAHSPDPQECREALALAGLLIAVSNRKPKGGDA</sequence>
<accession>A0ABT9JHH8</accession>
<dbReference type="Proteomes" id="UP001224997">
    <property type="component" value="Unassembled WGS sequence"/>
</dbReference>
<protein>
    <submittedName>
        <fullName evidence="2">Uncharacterized protein</fullName>
    </submittedName>
</protein>